<evidence type="ECO:0000313" key="1">
    <source>
        <dbReference type="EMBL" id="OMJ09501.1"/>
    </source>
</evidence>
<proteinExistence type="predicted"/>
<gene>
    <name evidence="1" type="ORF">AYI69_g10633</name>
</gene>
<reference evidence="2" key="1">
    <citation type="submission" date="2017-01" db="EMBL/GenBank/DDBJ databases">
        <authorList>
            <person name="Wang Y."/>
            <person name="White M."/>
            <person name="Kvist S."/>
            <person name="Moncalvo J.-M."/>
        </authorList>
    </citation>
    <scope>NUCLEOTIDE SEQUENCE [LARGE SCALE GENOMIC DNA]</scope>
    <source>
        <strain evidence="2">ID-206-W2</strain>
    </source>
</reference>
<dbReference type="AlphaFoldDB" id="A0A1R1X4E4"/>
<organism evidence="1 2">
    <name type="scientific">Smittium culicis</name>
    <dbReference type="NCBI Taxonomy" id="133412"/>
    <lineage>
        <taxon>Eukaryota</taxon>
        <taxon>Fungi</taxon>
        <taxon>Fungi incertae sedis</taxon>
        <taxon>Zoopagomycota</taxon>
        <taxon>Kickxellomycotina</taxon>
        <taxon>Harpellomycetes</taxon>
        <taxon>Harpellales</taxon>
        <taxon>Legeriomycetaceae</taxon>
        <taxon>Smittium</taxon>
    </lineage>
</organism>
<accession>A0A1R1X4E4</accession>
<sequence length="66" mass="7926">MLNRTENRTPPVFPQYMPWWLYLAYSRGVREADWCIASGYAVPARFGSWFCKKVSYMSHKRTYPEK</sequence>
<protein>
    <submittedName>
        <fullName evidence="1">Uncharacterized protein</fullName>
    </submittedName>
</protein>
<name>A0A1R1X4E4_9FUNG</name>
<evidence type="ECO:0000313" key="2">
    <source>
        <dbReference type="Proteomes" id="UP000187429"/>
    </source>
</evidence>
<keyword evidence="2" id="KW-1185">Reference proteome</keyword>
<dbReference type="Proteomes" id="UP000187429">
    <property type="component" value="Unassembled WGS sequence"/>
</dbReference>
<comment type="caution">
    <text evidence="1">The sequence shown here is derived from an EMBL/GenBank/DDBJ whole genome shotgun (WGS) entry which is preliminary data.</text>
</comment>
<dbReference type="EMBL" id="LSSM01007026">
    <property type="protein sequence ID" value="OMJ09501.1"/>
    <property type="molecule type" value="Genomic_DNA"/>
</dbReference>